<evidence type="ECO:0000313" key="3">
    <source>
        <dbReference type="Proteomes" id="UP000628854"/>
    </source>
</evidence>
<proteinExistence type="predicted"/>
<name>A0ABQ1JG35_9PROT</name>
<comment type="caution">
    <text evidence="2">The sequence shown here is derived from an EMBL/GenBank/DDBJ whole genome shotgun (WGS) entry which is preliminary data.</text>
</comment>
<evidence type="ECO:0000313" key="2">
    <source>
        <dbReference type="EMBL" id="GGB65513.1"/>
    </source>
</evidence>
<accession>A0ABQ1JG35</accession>
<keyword evidence="3" id="KW-1185">Reference proteome</keyword>
<reference evidence="3" key="1">
    <citation type="journal article" date="2019" name="Int. J. Syst. Evol. Microbiol.">
        <title>The Global Catalogue of Microorganisms (GCM) 10K type strain sequencing project: providing services to taxonomists for standard genome sequencing and annotation.</title>
        <authorList>
            <consortium name="The Broad Institute Genomics Platform"/>
            <consortium name="The Broad Institute Genome Sequencing Center for Infectious Disease"/>
            <person name="Wu L."/>
            <person name="Ma J."/>
        </authorList>
    </citation>
    <scope>NUCLEOTIDE SEQUENCE [LARGE SCALE GENOMIC DNA]</scope>
    <source>
        <strain evidence="3">CGMCC 1.15928</strain>
    </source>
</reference>
<dbReference type="EMBL" id="BMKF01000001">
    <property type="protein sequence ID" value="GGB65513.1"/>
    <property type="molecule type" value="Genomic_DNA"/>
</dbReference>
<gene>
    <name evidence="2" type="ORF">GCM10011503_12910</name>
</gene>
<feature type="compositionally biased region" description="Basic and acidic residues" evidence="1">
    <location>
        <begin position="1"/>
        <end position="14"/>
    </location>
</feature>
<dbReference type="Proteomes" id="UP000628854">
    <property type="component" value="Unassembled WGS sequence"/>
</dbReference>
<organism evidence="2 3">
    <name type="scientific">Henriciella pelagia</name>
    <dbReference type="NCBI Taxonomy" id="1977912"/>
    <lineage>
        <taxon>Bacteria</taxon>
        <taxon>Pseudomonadati</taxon>
        <taxon>Pseudomonadota</taxon>
        <taxon>Alphaproteobacteria</taxon>
        <taxon>Hyphomonadales</taxon>
        <taxon>Hyphomonadaceae</taxon>
        <taxon>Henriciella</taxon>
    </lineage>
</organism>
<sequence>MGERAAKREAHQDKPSQAGLLKAANRNPGKAGRCQREGGKRRLSGTRHFQRDEGAVAKLARQWLCDFEARSDAIQEDDRLSCGIRVPDMGAQAYAGGIAPYLVRTFILG</sequence>
<protein>
    <submittedName>
        <fullName evidence="2">Uncharacterized protein</fullName>
    </submittedName>
</protein>
<evidence type="ECO:0000256" key="1">
    <source>
        <dbReference type="SAM" id="MobiDB-lite"/>
    </source>
</evidence>
<feature type="region of interest" description="Disordered" evidence="1">
    <location>
        <begin position="1"/>
        <end position="49"/>
    </location>
</feature>